<dbReference type="Gene3D" id="2.70.70.10">
    <property type="entry name" value="Glucose Permease (Domain IIA)"/>
    <property type="match status" value="1"/>
</dbReference>
<evidence type="ECO:0000313" key="2">
    <source>
        <dbReference type="EMBL" id="KXI30916.1"/>
    </source>
</evidence>
<organism evidence="2 3">
    <name type="scientific">Paraglaciecola hydrolytica</name>
    <dbReference type="NCBI Taxonomy" id="1799789"/>
    <lineage>
        <taxon>Bacteria</taxon>
        <taxon>Pseudomonadati</taxon>
        <taxon>Pseudomonadota</taxon>
        <taxon>Gammaproteobacteria</taxon>
        <taxon>Alteromonadales</taxon>
        <taxon>Alteromonadaceae</taxon>
        <taxon>Paraglaciecola</taxon>
    </lineage>
</organism>
<keyword evidence="3" id="KW-1185">Reference proteome</keyword>
<dbReference type="STRING" id="1799789.AX660_00135"/>
<dbReference type="SUPFAM" id="SSF51261">
    <property type="entry name" value="Duplicated hybrid motif"/>
    <property type="match status" value="1"/>
</dbReference>
<dbReference type="CDD" id="cd12797">
    <property type="entry name" value="M23_peptidase"/>
    <property type="match status" value="1"/>
</dbReference>
<dbReference type="InterPro" id="IPR016047">
    <property type="entry name" value="M23ase_b-sheet_dom"/>
</dbReference>
<reference evidence="3" key="1">
    <citation type="submission" date="2016-02" db="EMBL/GenBank/DDBJ databases">
        <authorList>
            <person name="Schultz-Johansen M."/>
            <person name="Glaring M.A."/>
            <person name="Bech P.K."/>
            <person name="Stougaard P."/>
        </authorList>
    </citation>
    <scope>NUCLEOTIDE SEQUENCE [LARGE SCALE GENOMIC DNA]</scope>
    <source>
        <strain evidence="3">S66</strain>
    </source>
</reference>
<dbReference type="InterPro" id="IPR050570">
    <property type="entry name" value="Cell_wall_metabolism_enzyme"/>
</dbReference>
<dbReference type="PANTHER" id="PTHR21666:SF291">
    <property type="entry name" value="STAGE II SPORULATION PROTEIN Q"/>
    <property type="match status" value="1"/>
</dbReference>
<dbReference type="RefSeq" id="WP_068370715.1">
    <property type="nucleotide sequence ID" value="NZ_LSNE01000001.1"/>
</dbReference>
<dbReference type="InterPro" id="IPR011055">
    <property type="entry name" value="Dup_hybrid_motif"/>
</dbReference>
<protein>
    <submittedName>
        <fullName evidence="2">Peptidase M23</fullName>
    </submittedName>
</protein>
<dbReference type="AlphaFoldDB" id="A0A136A6S0"/>
<dbReference type="FunFam" id="2.70.70.10:FF:000006">
    <property type="entry name" value="M23 family peptidase"/>
    <property type="match status" value="1"/>
</dbReference>
<comment type="caution">
    <text evidence="2">The sequence shown here is derived from an EMBL/GenBank/DDBJ whole genome shotgun (WGS) entry which is preliminary data.</text>
</comment>
<name>A0A136A6S0_9ALTE</name>
<sequence>MKLTLLIRSEKTRLKFSADKPKLIIALIAICGVFLISSRSSNSVDDNLSRVGYAKTGFEQQAKEVDELKNITHQQLTGMTLKLADMQSQLLRLDALGARLVEQASLNPDEFSFNQLPAMGGPEEIANADIQINDSLLTKMDFMLGQIQHKTQQLNALESIMLSHHITDQSRLTGRPVTSGWLSSHYGVRKDPFSGMPAMHKGVDFAGKEGDPVMATAAGVVTWADDRSGYGLLVEIDHGEGLVTRYGHSKQLNVKIGDVVTKGQQIAYMGNTGRSTGAHVHYEVLRKGQQLDPLPYVYRD</sequence>
<evidence type="ECO:0000313" key="3">
    <source>
        <dbReference type="Proteomes" id="UP000070299"/>
    </source>
</evidence>
<accession>A0A136A6S0</accession>
<dbReference type="OrthoDB" id="9805070at2"/>
<gene>
    <name evidence="2" type="ORF">AX660_00135</name>
</gene>
<dbReference type="Pfam" id="PF01551">
    <property type="entry name" value="Peptidase_M23"/>
    <property type="match status" value="1"/>
</dbReference>
<dbReference type="EMBL" id="LSNE01000001">
    <property type="protein sequence ID" value="KXI30916.1"/>
    <property type="molecule type" value="Genomic_DNA"/>
</dbReference>
<evidence type="ECO:0000259" key="1">
    <source>
        <dbReference type="Pfam" id="PF01551"/>
    </source>
</evidence>
<proteinExistence type="predicted"/>
<dbReference type="PANTHER" id="PTHR21666">
    <property type="entry name" value="PEPTIDASE-RELATED"/>
    <property type="match status" value="1"/>
</dbReference>
<feature type="domain" description="M23ase beta-sheet core" evidence="1">
    <location>
        <begin position="199"/>
        <end position="293"/>
    </location>
</feature>
<dbReference type="Proteomes" id="UP000070299">
    <property type="component" value="Unassembled WGS sequence"/>
</dbReference>
<dbReference type="GO" id="GO:0004222">
    <property type="term" value="F:metalloendopeptidase activity"/>
    <property type="evidence" value="ECO:0007669"/>
    <property type="project" value="TreeGrafter"/>
</dbReference>